<dbReference type="Pfam" id="PF06629">
    <property type="entry name" value="MipA"/>
    <property type="match status" value="1"/>
</dbReference>
<proteinExistence type="predicted"/>
<name>A0ABW7FA71_9BURK</name>
<accession>A0ABW7FA71</accession>
<evidence type="ECO:0000313" key="3">
    <source>
        <dbReference type="Proteomes" id="UP001606210"/>
    </source>
</evidence>
<dbReference type="Proteomes" id="UP001606210">
    <property type="component" value="Unassembled WGS sequence"/>
</dbReference>
<comment type="caution">
    <text evidence="2">The sequence shown here is derived from an EMBL/GenBank/DDBJ whole genome shotgun (WGS) entry which is preliminary data.</text>
</comment>
<feature type="chain" id="PRO_5046952812" evidence="1">
    <location>
        <begin position="18"/>
        <end position="275"/>
    </location>
</feature>
<keyword evidence="1" id="KW-0732">Signal</keyword>
<gene>
    <name evidence="2" type="ORF">ACG00Y_21555</name>
</gene>
<reference evidence="2 3" key="1">
    <citation type="submission" date="2024-08" db="EMBL/GenBank/DDBJ databases">
        <authorList>
            <person name="Lu H."/>
        </authorList>
    </citation>
    <scope>NUCLEOTIDE SEQUENCE [LARGE SCALE GENOMIC DNA]</scope>
    <source>
        <strain evidence="2 3">LYH14W</strain>
    </source>
</reference>
<protein>
    <submittedName>
        <fullName evidence="2">MipA/OmpV family protein</fullName>
    </submittedName>
</protein>
<dbReference type="InterPro" id="IPR010583">
    <property type="entry name" value="MipA"/>
</dbReference>
<feature type="signal peptide" evidence="1">
    <location>
        <begin position="1"/>
        <end position="17"/>
    </location>
</feature>
<evidence type="ECO:0000256" key="1">
    <source>
        <dbReference type="SAM" id="SignalP"/>
    </source>
</evidence>
<sequence>MKSLLLLAGLFSASAQADEAAPRRPDLPLWELGVGAAAVSQQAYPGSDQQARRALVLPYLVYRGKLLRADGNGAGLRAVRTESFELDVSFGGSLSSGSETLRAREGMARLGTLLEAGPVARWFPNGRSARDRITVELPLRAVFEARNPGRHRGFSFEPEVGIQRRADSGRWGYGASVGAVFGDRRLGATFYEVAPGDVRPDRPAFEGRAGLIAWRLGANVGMNVTPDLRLYAFGRLDSVAGAANRASPLVRQTTGASYGIGLAYTLKRSAARASD</sequence>
<dbReference type="EMBL" id="JBIGHV010000008">
    <property type="protein sequence ID" value="MFG6432520.1"/>
    <property type="molecule type" value="Genomic_DNA"/>
</dbReference>
<evidence type="ECO:0000313" key="2">
    <source>
        <dbReference type="EMBL" id="MFG6432520.1"/>
    </source>
</evidence>
<organism evidence="2 3">
    <name type="scientific">Pelomonas parva</name>
    <dbReference type="NCBI Taxonomy" id="3299032"/>
    <lineage>
        <taxon>Bacteria</taxon>
        <taxon>Pseudomonadati</taxon>
        <taxon>Pseudomonadota</taxon>
        <taxon>Betaproteobacteria</taxon>
        <taxon>Burkholderiales</taxon>
        <taxon>Sphaerotilaceae</taxon>
        <taxon>Roseateles</taxon>
    </lineage>
</organism>
<dbReference type="RefSeq" id="WP_394482439.1">
    <property type="nucleotide sequence ID" value="NZ_JBIGHV010000008.1"/>
</dbReference>
<keyword evidence="3" id="KW-1185">Reference proteome</keyword>